<dbReference type="InterPro" id="IPR050266">
    <property type="entry name" value="AB_hydrolase_sf"/>
</dbReference>
<dbReference type="EMBL" id="QZKI01000023">
    <property type="protein sequence ID" value="RJP73798.1"/>
    <property type="molecule type" value="Genomic_DNA"/>
</dbReference>
<dbReference type="SUPFAM" id="SSF53474">
    <property type="entry name" value="alpha/beta-Hydrolases"/>
    <property type="match status" value="1"/>
</dbReference>
<keyword evidence="3" id="KW-0472">Membrane</keyword>
<dbReference type="Pfam" id="PF00561">
    <property type="entry name" value="Abhydrolase_1"/>
    <property type="match status" value="1"/>
</dbReference>
<dbReference type="PANTHER" id="PTHR43798">
    <property type="entry name" value="MONOACYLGLYCEROL LIPASE"/>
    <property type="match status" value="1"/>
</dbReference>
<organism evidence="5 6">
    <name type="scientific">Candidatus Abyssobacteria bacterium SURF_17</name>
    <dbReference type="NCBI Taxonomy" id="2093361"/>
    <lineage>
        <taxon>Bacteria</taxon>
        <taxon>Pseudomonadati</taxon>
        <taxon>Candidatus Hydrogenedentota</taxon>
        <taxon>Candidatus Abyssobacteria</taxon>
    </lineage>
</organism>
<proteinExistence type="inferred from homology"/>
<evidence type="ECO:0000256" key="1">
    <source>
        <dbReference type="ARBA" id="ARBA00010088"/>
    </source>
</evidence>
<reference evidence="5 6" key="1">
    <citation type="journal article" date="2017" name="ISME J.">
        <title>Energy and carbon metabolisms in a deep terrestrial subsurface fluid microbial community.</title>
        <authorList>
            <person name="Momper L."/>
            <person name="Jungbluth S.P."/>
            <person name="Lee M.D."/>
            <person name="Amend J.P."/>
        </authorList>
    </citation>
    <scope>NUCLEOTIDE SEQUENCE [LARGE SCALE GENOMIC DNA]</scope>
    <source>
        <strain evidence="5">SURF_17</strain>
    </source>
</reference>
<dbReference type="InterPro" id="IPR002410">
    <property type="entry name" value="Peptidase_S33"/>
</dbReference>
<evidence type="ECO:0000313" key="5">
    <source>
        <dbReference type="EMBL" id="RJP73798.1"/>
    </source>
</evidence>
<dbReference type="PRINTS" id="PR00793">
    <property type="entry name" value="PROAMNOPTASE"/>
</dbReference>
<evidence type="ECO:0000259" key="4">
    <source>
        <dbReference type="Pfam" id="PF00561"/>
    </source>
</evidence>
<comment type="similarity">
    <text evidence="1">Belongs to the peptidase S33 family.</text>
</comment>
<dbReference type="InterPro" id="IPR000073">
    <property type="entry name" value="AB_hydrolase_1"/>
</dbReference>
<evidence type="ECO:0000256" key="3">
    <source>
        <dbReference type="SAM" id="Phobius"/>
    </source>
</evidence>
<feature type="domain" description="AB hydrolase-1" evidence="4">
    <location>
        <begin position="75"/>
        <end position="346"/>
    </location>
</feature>
<evidence type="ECO:0000256" key="2">
    <source>
        <dbReference type="ARBA" id="ARBA00022801"/>
    </source>
</evidence>
<keyword evidence="3" id="KW-1133">Transmembrane helix</keyword>
<comment type="caution">
    <text evidence="5">The sequence shown here is derived from an EMBL/GenBank/DDBJ whole genome shotgun (WGS) entry which is preliminary data.</text>
</comment>
<gene>
    <name evidence="5" type="ORF">C4532_03805</name>
</gene>
<dbReference type="Gene3D" id="3.40.50.1820">
    <property type="entry name" value="alpha/beta hydrolase"/>
    <property type="match status" value="1"/>
</dbReference>
<feature type="transmembrane region" description="Helical" evidence="3">
    <location>
        <begin position="12"/>
        <end position="33"/>
    </location>
</feature>
<keyword evidence="3" id="KW-0812">Transmembrane</keyword>
<protein>
    <submittedName>
        <fullName evidence="5">Alpha/beta hydrolase</fullName>
    </submittedName>
</protein>
<dbReference type="GO" id="GO:0016020">
    <property type="term" value="C:membrane"/>
    <property type="evidence" value="ECO:0007669"/>
    <property type="project" value="TreeGrafter"/>
</dbReference>
<dbReference type="AlphaFoldDB" id="A0A419F5R5"/>
<accession>A0A419F5R5</accession>
<dbReference type="Proteomes" id="UP000285961">
    <property type="component" value="Unassembled WGS sequence"/>
</dbReference>
<dbReference type="GO" id="GO:0008233">
    <property type="term" value="F:peptidase activity"/>
    <property type="evidence" value="ECO:0007669"/>
    <property type="project" value="InterPro"/>
</dbReference>
<keyword evidence="2 5" id="KW-0378">Hydrolase</keyword>
<dbReference type="GO" id="GO:0006508">
    <property type="term" value="P:proteolysis"/>
    <property type="evidence" value="ECO:0007669"/>
    <property type="project" value="InterPro"/>
</dbReference>
<dbReference type="InterPro" id="IPR029058">
    <property type="entry name" value="AB_hydrolase_fold"/>
</dbReference>
<sequence>MKKIVKSILKYFLAPILALCIIIICSLLLYRAYLRHQVWKETRIATANGIDSLEQVTLSGVKQWILIRGSDTSNPVLLHLHGGPGSADISLARHFDGELVQHFVVVHWDQRGAGKSYNSRIPVESMNKNQFVSDIRELSEMLRTRFNAPKIYLVGHSWGSQIGILAASRYPELFHAFVGVGQVVEKGEQEEISYRYAMDMAKKSGDTIAVKELEGIGAPPYENHKELSIQRKWLERFGGVTHNNKPTFNDFLKIGLTAPDYSLLDGLRFFRGQEFSEKHMYEERLHTNLFEEVPKVDIPVYFFTGRYDYNTPFELTERYYQQLDAPRGKQLIWFENSGHMIPYEEPEKYCAELLRVLQETSAINVDREISSEGHG</sequence>
<dbReference type="PANTHER" id="PTHR43798:SF31">
    <property type="entry name" value="AB HYDROLASE SUPERFAMILY PROTEIN YCLE"/>
    <property type="match status" value="1"/>
</dbReference>
<evidence type="ECO:0000313" key="6">
    <source>
        <dbReference type="Proteomes" id="UP000285961"/>
    </source>
</evidence>
<name>A0A419F5R5_9BACT</name>